<evidence type="ECO:0000256" key="1">
    <source>
        <dbReference type="ARBA" id="ARBA00004370"/>
    </source>
</evidence>
<dbReference type="Proteomes" id="UP000292447">
    <property type="component" value="Chromosome IV"/>
</dbReference>
<name>A0A4P6XQ43_9ASCO</name>
<dbReference type="STRING" id="2163413.A0A4P6XQ43"/>
<dbReference type="AlphaFoldDB" id="A0A4P6XQ43"/>
<keyword evidence="6" id="KW-1185">Reference proteome</keyword>
<accession>A0A4P6XQ43</accession>
<gene>
    <name evidence="5" type="primary">MPUL0D07070</name>
    <name evidence="5" type="ORF">METSCH_D07070</name>
</gene>
<keyword evidence="4" id="KW-0472">Membrane</keyword>
<dbReference type="PANTHER" id="PTHR28038">
    <property type="entry name" value="ADL329WP"/>
    <property type="match status" value="1"/>
</dbReference>
<dbReference type="GO" id="GO:0045048">
    <property type="term" value="P:protein insertion into ER membrane"/>
    <property type="evidence" value="ECO:0007669"/>
    <property type="project" value="InterPro"/>
</dbReference>
<evidence type="ECO:0000313" key="6">
    <source>
        <dbReference type="Proteomes" id="UP000292447"/>
    </source>
</evidence>
<evidence type="ECO:0000313" key="5">
    <source>
        <dbReference type="EMBL" id="QBM89627.1"/>
    </source>
</evidence>
<proteinExistence type="predicted"/>
<dbReference type="GO" id="GO:0044183">
    <property type="term" value="F:protein folding chaperone"/>
    <property type="evidence" value="ECO:0007669"/>
    <property type="project" value="InterPro"/>
</dbReference>
<keyword evidence="3" id="KW-1133">Transmembrane helix</keyword>
<dbReference type="EMBL" id="CP034459">
    <property type="protein sequence ID" value="QBM89627.1"/>
    <property type="molecule type" value="Genomic_DNA"/>
</dbReference>
<evidence type="ECO:0000256" key="2">
    <source>
        <dbReference type="ARBA" id="ARBA00022692"/>
    </source>
</evidence>
<evidence type="ECO:0000256" key="3">
    <source>
        <dbReference type="ARBA" id="ARBA00022989"/>
    </source>
</evidence>
<dbReference type="GO" id="GO:0005789">
    <property type="term" value="C:endoplasmic reticulum membrane"/>
    <property type="evidence" value="ECO:0007669"/>
    <property type="project" value="InterPro"/>
</dbReference>
<comment type="subcellular location">
    <subcellularLocation>
        <location evidence="1">Membrane</location>
    </subcellularLocation>
</comment>
<reference evidence="6" key="1">
    <citation type="submission" date="2019-03" db="EMBL/GenBank/DDBJ databases">
        <title>Snf2 controls pulcherriminic acid biosynthesis and connects pigmentation and antifungal activity of the yeast Metschnikowia pulcherrima.</title>
        <authorList>
            <person name="Gore-Lloyd D."/>
            <person name="Sumann I."/>
            <person name="Brachmann A.O."/>
            <person name="Schneeberger K."/>
            <person name="Ortiz-Merino R.A."/>
            <person name="Moreno-Beltran M."/>
            <person name="Schlaefli M."/>
            <person name="Kirner P."/>
            <person name="Santos Kron A."/>
            <person name="Wolfe K.H."/>
            <person name="Piel J."/>
            <person name="Ahrens C.H."/>
            <person name="Henk D."/>
            <person name="Freimoser F.M."/>
        </authorList>
    </citation>
    <scope>NUCLEOTIDE SEQUENCE [LARGE SCALE GENOMIC DNA]</scope>
    <source>
        <strain evidence="6">APC 1.2</strain>
    </source>
</reference>
<sequence length="128" mass="13612">MSSPKRADLVIPYRHQPAKPRSEASSMISQTLPMAAMFMRNKLLSWSSVFLALQSYLTEPVNKPAGSDSGSQPPLLRLAFAALSLATCYLEYFFPSTSPTLKRAALAASLTASSVVAEATASVTASAI</sequence>
<organism evidence="5 6">
    <name type="scientific">Metschnikowia aff. pulcherrima</name>
    <dbReference type="NCBI Taxonomy" id="2163413"/>
    <lineage>
        <taxon>Eukaryota</taxon>
        <taxon>Fungi</taxon>
        <taxon>Dikarya</taxon>
        <taxon>Ascomycota</taxon>
        <taxon>Saccharomycotina</taxon>
        <taxon>Pichiomycetes</taxon>
        <taxon>Metschnikowiaceae</taxon>
        <taxon>Metschnikowia</taxon>
    </lineage>
</organism>
<dbReference type="PANTHER" id="PTHR28038:SF1">
    <property type="entry name" value="ADL329WP"/>
    <property type="match status" value="1"/>
</dbReference>
<keyword evidence="2" id="KW-0812">Transmembrane</keyword>
<evidence type="ECO:0000256" key="4">
    <source>
        <dbReference type="ARBA" id="ARBA00023136"/>
    </source>
</evidence>
<dbReference type="InterPro" id="IPR005351">
    <property type="entry name" value="ASTER"/>
</dbReference>
<dbReference type="Pfam" id="PF03669">
    <property type="entry name" value="ASTER"/>
    <property type="match status" value="1"/>
</dbReference>
<protein>
    <submittedName>
        <fullName evidence="5">Uncharacterized protein family UPF0139</fullName>
    </submittedName>
</protein>